<name>C6XFY5_LIBAP</name>
<gene>
    <name evidence="2" type="ordered locus">CLIBASIA_03530</name>
</gene>
<reference evidence="2 3" key="1">
    <citation type="journal article" date="2009" name="Mol. Plant Microbe Interact.">
        <title>Complete genome sequence of citrus huanglongbing bacterium, 'Candidatus Liberibacter asiaticus' obtained through metagenomics.</title>
        <authorList>
            <person name="Duan Y."/>
            <person name="Zhou L."/>
            <person name="Hall D.G."/>
            <person name="Li W."/>
            <person name="Doddapaneni H."/>
            <person name="Lin H."/>
            <person name="Liu L."/>
            <person name="Vahling C.M."/>
            <person name="Gabriel D.W."/>
            <person name="Williams K.P."/>
            <person name="Dickerman A."/>
            <person name="Sun Y."/>
            <person name="Gottwald T."/>
        </authorList>
    </citation>
    <scope>NUCLEOTIDE SEQUENCE [LARGE SCALE GENOMIC DNA]</scope>
    <source>
        <strain evidence="3">psy62</strain>
    </source>
</reference>
<reference evidence="2 3" key="2">
    <citation type="journal article" date="2011" name="Appl. Environ. Microbiol.">
        <title>Diversity and plasticity of the intracellular plant pathogen and insect symbiont, 'Candidatus Liberibacter asiaticus', revealed by hyper variable prophage genes with intragenic tandem repeats.</title>
        <authorList>
            <person name="Zhou L."/>
            <person name="Powell C.A."/>
            <person name="Hoffman M.T."/>
            <person name="Li W."/>
            <person name="Fan G."/>
            <person name="Liu B."/>
            <person name="Lin H."/>
            <person name="Duan Y."/>
        </authorList>
    </citation>
    <scope>NUCLEOTIDE SEQUENCE [LARGE SCALE GENOMIC DNA]</scope>
    <source>
        <strain evidence="3">psy62</strain>
    </source>
</reference>
<dbReference type="SMART" id="SM00978">
    <property type="entry name" value="Tim44"/>
    <property type="match status" value="1"/>
</dbReference>
<dbReference type="AlphaFoldDB" id="C6XFY5"/>
<sequence>MVFIKMDSGDFLILLFAFITFFVFLQLRGVLGKKTGNEKPFSGFFSGKYVFSKRDERGIITLGKGKKKDNLDSINELFPIGTRLNKVMRDIVSVYTDFDPKDFLNEARNSYEAIVDSFFEGKVHAIEKLVDSRVYQDFNDSLSTRKSNEKNVKSSLVGIDDMKIINASIEENTVYITIRIVGQFISASYDKDNLLISSDPEIFGKVIDIWTFVRNIPPSNPNWVLISTKLGE</sequence>
<evidence type="ECO:0000313" key="2">
    <source>
        <dbReference type="EMBL" id="ACT57288.1"/>
    </source>
</evidence>
<dbReference type="InterPro" id="IPR032710">
    <property type="entry name" value="NTF2-like_dom_sf"/>
</dbReference>
<dbReference type="HOGENOM" id="CLU_086329_1_1_5"/>
<evidence type="ECO:0000259" key="1">
    <source>
        <dbReference type="SMART" id="SM00978"/>
    </source>
</evidence>
<dbReference type="Proteomes" id="UP000002744">
    <property type="component" value="Chromosome"/>
</dbReference>
<dbReference type="Gene3D" id="3.10.450.240">
    <property type="match status" value="1"/>
</dbReference>
<dbReference type="KEGG" id="las:CLIBASIA_03530"/>
<dbReference type="InterPro" id="IPR007379">
    <property type="entry name" value="Tim44-like_dom"/>
</dbReference>
<dbReference type="eggNOG" id="COG4395">
    <property type="taxonomic scope" value="Bacteria"/>
</dbReference>
<dbReference type="STRING" id="537021.CLIBASIA_03530"/>
<evidence type="ECO:0000313" key="3">
    <source>
        <dbReference type="Proteomes" id="UP000002744"/>
    </source>
</evidence>
<accession>C6XFY5</accession>
<proteinExistence type="predicted"/>
<dbReference type="OrthoDB" id="9798618at2"/>
<dbReference type="Pfam" id="PF04280">
    <property type="entry name" value="Tim44"/>
    <property type="match status" value="1"/>
</dbReference>
<dbReference type="NCBIfam" id="NF033779">
    <property type="entry name" value="Tim44_TimA_adap"/>
    <property type="match status" value="1"/>
</dbReference>
<dbReference type="SUPFAM" id="SSF54427">
    <property type="entry name" value="NTF2-like"/>
    <property type="match status" value="1"/>
</dbReference>
<feature type="domain" description="Tim44-like" evidence="1">
    <location>
        <begin position="84"/>
        <end position="230"/>
    </location>
</feature>
<organism evidence="2 3">
    <name type="scientific">Liberibacter asiaticus (strain psy62)</name>
    <dbReference type="NCBI Taxonomy" id="537021"/>
    <lineage>
        <taxon>Bacteria</taxon>
        <taxon>Pseudomonadati</taxon>
        <taxon>Pseudomonadota</taxon>
        <taxon>Alphaproteobacteria</taxon>
        <taxon>Hyphomicrobiales</taxon>
        <taxon>Rhizobiaceae</taxon>
        <taxon>Liberibacter</taxon>
    </lineage>
</organism>
<dbReference type="EMBL" id="CP001677">
    <property type="protein sequence ID" value="ACT57288.1"/>
    <property type="molecule type" value="Genomic_DNA"/>
</dbReference>
<protein>
    <recommendedName>
        <fullName evidence="1">Tim44-like domain-containing protein</fullName>
    </recommendedName>
</protein>
<dbReference type="SMR" id="C6XFY5"/>